<dbReference type="OrthoDB" id="240216at2759"/>
<evidence type="ECO:0000256" key="3">
    <source>
        <dbReference type="ARBA" id="ARBA00023315"/>
    </source>
</evidence>
<evidence type="ECO:0000259" key="7">
    <source>
        <dbReference type="Pfam" id="PF00755"/>
    </source>
</evidence>
<feature type="compositionally biased region" description="Polar residues" evidence="6">
    <location>
        <begin position="1"/>
        <end position="22"/>
    </location>
</feature>
<protein>
    <recommendedName>
        <fullName evidence="7">Choline/carnitine acyltransferase domain-containing protein</fullName>
    </recommendedName>
</protein>
<evidence type="ECO:0000256" key="5">
    <source>
        <dbReference type="RuleBase" id="RU003801"/>
    </source>
</evidence>
<feature type="region of interest" description="Disordered" evidence="6">
    <location>
        <begin position="1"/>
        <end position="28"/>
    </location>
</feature>
<dbReference type="PROSITE" id="PS00440">
    <property type="entry name" value="ACYLTRANSF_C_2"/>
    <property type="match status" value="1"/>
</dbReference>
<name>A0A0C3RWS4_PHLG1</name>
<keyword evidence="2 5" id="KW-0808">Transferase</keyword>
<dbReference type="PANTHER" id="PTHR22589:SF29">
    <property type="entry name" value="MITOCHONDRIAL CARNITINE O-ACETYLTRANSFERASE-RELATED"/>
    <property type="match status" value="1"/>
</dbReference>
<evidence type="ECO:0000313" key="9">
    <source>
        <dbReference type="Proteomes" id="UP000053257"/>
    </source>
</evidence>
<evidence type="ECO:0000256" key="4">
    <source>
        <dbReference type="PIRSR" id="PIRSR600542-1"/>
    </source>
</evidence>
<evidence type="ECO:0000313" key="8">
    <source>
        <dbReference type="EMBL" id="KIP06121.1"/>
    </source>
</evidence>
<feature type="domain" description="Choline/carnitine acyltransferase" evidence="7">
    <location>
        <begin position="29"/>
        <end position="655"/>
    </location>
</feature>
<keyword evidence="3 5" id="KW-0012">Acyltransferase</keyword>
<dbReference type="InterPro" id="IPR000542">
    <property type="entry name" value="Carn_acyl_trans"/>
</dbReference>
<dbReference type="EMBL" id="KN840525">
    <property type="protein sequence ID" value="KIP06121.1"/>
    <property type="molecule type" value="Genomic_DNA"/>
</dbReference>
<accession>A0A0C3RWS4</accession>
<dbReference type="Pfam" id="PF00755">
    <property type="entry name" value="Carn_acyltransf"/>
    <property type="match status" value="1"/>
</dbReference>
<dbReference type="GO" id="GO:0009437">
    <property type="term" value="P:carnitine metabolic process"/>
    <property type="evidence" value="ECO:0007669"/>
    <property type="project" value="TreeGrafter"/>
</dbReference>
<gene>
    <name evidence="8" type="ORF">PHLGIDRAFT_36096</name>
</gene>
<evidence type="ECO:0000256" key="6">
    <source>
        <dbReference type="SAM" id="MobiDB-lite"/>
    </source>
</evidence>
<dbReference type="GO" id="GO:0005739">
    <property type="term" value="C:mitochondrion"/>
    <property type="evidence" value="ECO:0007669"/>
    <property type="project" value="TreeGrafter"/>
</dbReference>
<evidence type="ECO:0000256" key="1">
    <source>
        <dbReference type="ARBA" id="ARBA00005232"/>
    </source>
</evidence>
<dbReference type="STRING" id="745531.A0A0C3RWS4"/>
<dbReference type="FunFam" id="3.30.559.10:FF:000019">
    <property type="entry name" value="Carnitine acetyl transferase"/>
    <property type="match status" value="1"/>
</dbReference>
<dbReference type="InterPro" id="IPR042231">
    <property type="entry name" value="Cho/carn_acyl_trans_2"/>
</dbReference>
<keyword evidence="9" id="KW-1185">Reference proteome</keyword>
<dbReference type="FunFam" id="3.30.559.70:FF:000003">
    <property type="entry name" value="Carnitine acetyl transferase FacC"/>
    <property type="match status" value="1"/>
</dbReference>
<dbReference type="Gene3D" id="3.30.559.70">
    <property type="entry name" value="Choline/Carnitine o-acyltransferase, domain 2"/>
    <property type="match status" value="1"/>
</dbReference>
<evidence type="ECO:0000256" key="2">
    <source>
        <dbReference type="ARBA" id="ARBA00022679"/>
    </source>
</evidence>
<dbReference type="AlphaFoldDB" id="A0A0C3RWS4"/>
<proteinExistence type="inferred from homology"/>
<dbReference type="SUPFAM" id="SSF52777">
    <property type="entry name" value="CoA-dependent acyltransferases"/>
    <property type="match status" value="2"/>
</dbReference>
<dbReference type="InterPro" id="IPR039551">
    <property type="entry name" value="Cho/carn_acyl_trans"/>
</dbReference>
<reference evidence="8 9" key="1">
    <citation type="journal article" date="2014" name="PLoS Genet.">
        <title>Analysis of the Phlebiopsis gigantea genome, transcriptome and secretome provides insight into its pioneer colonization strategies of wood.</title>
        <authorList>
            <person name="Hori C."/>
            <person name="Ishida T."/>
            <person name="Igarashi K."/>
            <person name="Samejima M."/>
            <person name="Suzuki H."/>
            <person name="Master E."/>
            <person name="Ferreira P."/>
            <person name="Ruiz-Duenas F.J."/>
            <person name="Held B."/>
            <person name="Canessa P."/>
            <person name="Larrondo L.F."/>
            <person name="Schmoll M."/>
            <person name="Druzhinina I.S."/>
            <person name="Kubicek C.P."/>
            <person name="Gaskell J.A."/>
            <person name="Kersten P."/>
            <person name="St John F."/>
            <person name="Glasner J."/>
            <person name="Sabat G."/>
            <person name="Splinter BonDurant S."/>
            <person name="Syed K."/>
            <person name="Yadav J."/>
            <person name="Mgbeahuruike A.C."/>
            <person name="Kovalchuk A."/>
            <person name="Asiegbu F.O."/>
            <person name="Lackner G."/>
            <person name="Hoffmeister D."/>
            <person name="Rencoret J."/>
            <person name="Gutierrez A."/>
            <person name="Sun H."/>
            <person name="Lindquist E."/>
            <person name="Barry K."/>
            <person name="Riley R."/>
            <person name="Grigoriev I.V."/>
            <person name="Henrissat B."/>
            <person name="Kues U."/>
            <person name="Berka R.M."/>
            <person name="Martinez A.T."/>
            <person name="Covert S.F."/>
            <person name="Blanchette R.A."/>
            <person name="Cullen D."/>
        </authorList>
    </citation>
    <scope>NUCLEOTIDE SEQUENCE [LARGE SCALE GENOMIC DNA]</scope>
    <source>
        <strain evidence="8 9">11061_1 CR5-6</strain>
    </source>
</reference>
<dbReference type="InterPro" id="IPR023213">
    <property type="entry name" value="CAT-like_dom_sf"/>
</dbReference>
<dbReference type="Gene3D" id="3.30.559.10">
    <property type="entry name" value="Chloramphenicol acetyltransferase-like domain"/>
    <property type="match status" value="1"/>
</dbReference>
<sequence>MSASPVTKFQAQSPHTSRTFARQQELPKLPVPSLEDTCKRYLRALEGLQDPRDHEETKRAVDDFLHGDGPRIQERLKEWAEDKASYIEDFWYESYLSHSDPLVLALNPFFVLENDPTPDRGSQLPRAASLILSSLGFIHDLRAGILEPDTVRGTPLDMDQYIRLFGTARIPTERGCRMETHSEARHVVVLRRGQFYWFDVFDDENRPVLTEREILRNLQAIVADADQLPVHEVAKNSIGVLSTENRKIWSTLRQALSRNRNNESCLEVIDNALFVVCLDDAAPDNLAELCNNFLCGTYDLKGGVQVGTCTNRWYDKLQIIITADGAAGINFEHTGVDGHTVLRFAADIFTEGLMLLARSINPSAPTLFHAPLSPYAKSYKPPRGHRAAQPTPSYLIDTAPKKLEWTLYPELRAGIRFAETRLSDLICQNDCQALEFKGYGKNFITSHGFSPDAFVQMAFQAAYYGLYGRIECTYEPAMTKSFLHGRTEAIRTVQPYTVEFIKTFFSEATPAQKVTALRNACQGHTKLTKECGQGFGQDRHLYALYCLLQREREGHIADDRPLSPVSVSSDSAWSACGNCNSRPPMPAIFTDPGWQLLSTSILSTSNCGNPALRLFGFGPVAADGYGIGYIIKDDGLSVCASSKHLQTRRFLDTLQGYLQDVQRTLIQLHMSANPRHEPFVDHAGVLRDSRTGRPINGRLSPEAPDEFDDGSFMPGYSFFDSGDVELLGRRKRAPAYYNTGKVISMAEYN</sequence>
<comment type="similarity">
    <text evidence="1 5">Belongs to the carnitine/choline acetyltransferase family.</text>
</comment>
<dbReference type="HOGENOM" id="CLU_013513_4_0_1"/>
<dbReference type="GO" id="GO:0004092">
    <property type="term" value="F:carnitine O-acetyltransferase activity"/>
    <property type="evidence" value="ECO:0007669"/>
    <property type="project" value="TreeGrafter"/>
</dbReference>
<dbReference type="Proteomes" id="UP000053257">
    <property type="component" value="Unassembled WGS sequence"/>
</dbReference>
<organism evidence="8 9">
    <name type="scientific">Phlebiopsis gigantea (strain 11061_1 CR5-6)</name>
    <name type="common">White-rot fungus</name>
    <name type="synonym">Peniophora gigantea</name>
    <dbReference type="NCBI Taxonomy" id="745531"/>
    <lineage>
        <taxon>Eukaryota</taxon>
        <taxon>Fungi</taxon>
        <taxon>Dikarya</taxon>
        <taxon>Basidiomycota</taxon>
        <taxon>Agaricomycotina</taxon>
        <taxon>Agaricomycetes</taxon>
        <taxon>Polyporales</taxon>
        <taxon>Phanerochaetaceae</taxon>
        <taxon>Phlebiopsis</taxon>
    </lineage>
</organism>
<dbReference type="PANTHER" id="PTHR22589">
    <property type="entry name" value="CARNITINE O-ACYLTRANSFERASE"/>
    <property type="match status" value="1"/>
</dbReference>
<feature type="active site" description="Proton acceptor" evidence="4">
    <location>
        <position position="333"/>
    </location>
</feature>